<evidence type="ECO:0000256" key="1">
    <source>
        <dbReference type="ARBA" id="ARBA00007381"/>
    </source>
</evidence>
<keyword evidence="4" id="KW-0067">ATP-binding</keyword>
<feature type="region of interest" description="Disordered" evidence="7">
    <location>
        <begin position="583"/>
        <end position="710"/>
    </location>
</feature>
<evidence type="ECO:0000256" key="5">
    <source>
        <dbReference type="ARBA" id="ARBA00023186"/>
    </source>
</evidence>
<evidence type="ECO:0000256" key="3">
    <source>
        <dbReference type="ARBA" id="ARBA00022824"/>
    </source>
</evidence>
<dbReference type="GO" id="GO:0005524">
    <property type="term" value="F:ATP binding"/>
    <property type="evidence" value="ECO:0007669"/>
    <property type="project" value="UniProtKB-KW"/>
</dbReference>
<keyword evidence="6" id="KW-0175">Coiled coil</keyword>
<dbReference type="FunFam" id="1.20.1270.10:FF:000002">
    <property type="entry name" value="Heat shock 70 kDa protein 4"/>
    <property type="match status" value="1"/>
</dbReference>
<dbReference type="GO" id="GO:0140662">
    <property type="term" value="F:ATP-dependent protein folding chaperone"/>
    <property type="evidence" value="ECO:0007669"/>
    <property type="project" value="InterPro"/>
</dbReference>
<accession>A0A061R5E2</accession>
<dbReference type="Gene3D" id="1.20.1270.10">
    <property type="match status" value="1"/>
</dbReference>
<dbReference type="Gene3D" id="3.30.420.40">
    <property type="match status" value="2"/>
</dbReference>
<dbReference type="GO" id="GO:0034663">
    <property type="term" value="C:endoplasmic reticulum chaperone complex"/>
    <property type="evidence" value="ECO:0007669"/>
    <property type="project" value="TreeGrafter"/>
</dbReference>
<evidence type="ECO:0000256" key="4">
    <source>
        <dbReference type="ARBA" id="ARBA00022840"/>
    </source>
</evidence>
<dbReference type="Gene3D" id="2.60.34.10">
    <property type="entry name" value="Substrate Binding Domain Of DNAk, Chain A, domain 1"/>
    <property type="match status" value="1"/>
</dbReference>
<name>A0A061R5E2_9CHLO</name>
<comment type="similarity">
    <text evidence="1">Belongs to the heat shock protein 70 family.</text>
</comment>
<dbReference type="PRINTS" id="PR00301">
    <property type="entry name" value="HEATSHOCK70"/>
</dbReference>
<organism evidence="8">
    <name type="scientific">Tetraselmis sp. GSL018</name>
    <dbReference type="NCBI Taxonomy" id="582737"/>
    <lineage>
        <taxon>Eukaryota</taxon>
        <taxon>Viridiplantae</taxon>
        <taxon>Chlorophyta</taxon>
        <taxon>core chlorophytes</taxon>
        <taxon>Chlorodendrophyceae</taxon>
        <taxon>Chlorodendrales</taxon>
        <taxon>Chlorodendraceae</taxon>
        <taxon>Tetraselmis</taxon>
    </lineage>
</organism>
<dbReference type="Pfam" id="PF00012">
    <property type="entry name" value="HSP70"/>
    <property type="match status" value="1"/>
</dbReference>
<dbReference type="AlphaFoldDB" id="A0A061R5E2"/>
<keyword evidence="3" id="KW-0256">Endoplasmic reticulum</keyword>
<dbReference type="InterPro" id="IPR043129">
    <property type="entry name" value="ATPase_NBD"/>
</dbReference>
<dbReference type="PANTHER" id="PTHR45639:SF3">
    <property type="entry name" value="HYPOXIA UP-REGULATED PROTEIN 1"/>
    <property type="match status" value="1"/>
</dbReference>
<dbReference type="CDD" id="cd10230">
    <property type="entry name" value="ASKHA_NBD_HSP70_HYOU1"/>
    <property type="match status" value="1"/>
</dbReference>
<dbReference type="Gene3D" id="3.30.30.30">
    <property type="match status" value="1"/>
</dbReference>
<reference evidence="8" key="1">
    <citation type="submission" date="2014-05" db="EMBL/GenBank/DDBJ databases">
        <title>The transcriptome of the halophilic microalga Tetraselmis sp. GSL018 isolated from the Great Salt Lake, Utah.</title>
        <authorList>
            <person name="Jinkerson R.E."/>
            <person name="D'Adamo S."/>
            <person name="Posewitz M.C."/>
        </authorList>
    </citation>
    <scope>NUCLEOTIDE SEQUENCE</scope>
    <source>
        <strain evidence="8">GSL018</strain>
    </source>
</reference>
<dbReference type="SUPFAM" id="SSF100934">
    <property type="entry name" value="Heat shock protein 70kD (HSP70), C-terminal subdomain"/>
    <property type="match status" value="1"/>
</dbReference>
<sequence length="973" mass="105025">FGNSVTNKMRVSTAKPRRSYALLCVLLVSVIDFVGGRLMAIDFGSENIRVSLVNSNRRPIQVEVVNNEISKRKTSAVVGFANGERLLGEAAASVDGKFRQTVFARARDVLGRNVSDPWVKGLLKRNYFPYELIDDSQTGTIRFSVGDDKSFSAEEIVASLLHYAHRISQAQFGGEFQDCVIVIPPFFGMRQRQAILDAAALAGLNVISLIHSHSGAALQYGIERDFSNNTELVVFYDMGAGSVEVSLAKFSSVNKLKKFQQFEVLDVAWDHELGSADLDLVLTEHFAAEFEEKHGHNIRSHPKVISKLRKAVRKTKEILSANKLAPVHCEELYDGIDFSSTITREKFEELATGFFARVAEPLTRVLERNGLSPEDVANIELIGGGVRVPKLQETLMAALNGRQLSRHFTDTDEAVVLGSGLYAANYSSSFRLRPFGMVDCAPYSLSLDIVSEGVLAAAESDAEDEASADDVSKVETSKKTIHLLPFRKKLPVKRAVKLGKVAGDAVDMTLYYNVSEVVPPGVDDLRLGHFRVSGISESTKKYNKTGKVTVHFAVAASGMVSVERAESVFDVVEYVEVEVPVKEEEEDKAEAGEGKADGSNGTAAGGAAGAASSEGEKAAADGGAEDAEAPDGATGDGAGDGAGQDAAQTAAKDESEPPAQDGGEAAAEDAKNTTEGGAGAANKTEDATKKAKKKPRMEKVKKQRKRTIRMPLTVTGGLDFGLSAEQLRDSRAVLKALADKDEEKRQTEAAKNELESFIIEVGSVLSDEAMEQVSTEAAREELMSKATELEDWLYEEGENEVAATYRGKLAELHALLDPISMRAAELEARPAAVQTVSMAIEERSKEVADWEESRPWLNETQRLELLEEFGSLASWLVERTKEQDAKAPHEDPAFTSDELLARLAEVEKSFNKLKAKKPPKPPKQPQNATAAENATSAENATAAGNETGSEPGPEAEAAAGGEEATEGEGHDEL</sequence>
<evidence type="ECO:0000256" key="2">
    <source>
        <dbReference type="ARBA" id="ARBA00022741"/>
    </source>
</evidence>
<feature type="region of interest" description="Disordered" evidence="7">
    <location>
        <begin position="910"/>
        <end position="973"/>
    </location>
</feature>
<feature type="compositionally biased region" description="Basic residues" evidence="7">
    <location>
        <begin position="690"/>
        <end position="708"/>
    </location>
</feature>
<dbReference type="InterPro" id="IPR029047">
    <property type="entry name" value="HSP70_peptide-bd_sf"/>
</dbReference>
<proteinExistence type="inferred from homology"/>
<dbReference type="GO" id="GO:0030968">
    <property type="term" value="P:endoplasmic reticulum unfolded protein response"/>
    <property type="evidence" value="ECO:0007669"/>
    <property type="project" value="TreeGrafter"/>
</dbReference>
<dbReference type="PANTHER" id="PTHR45639">
    <property type="entry name" value="HSC70CB, ISOFORM G-RELATED"/>
    <property type="match status" value="1"/>
</dbReference>
<gene>
    <name evidence="8" type="primary">HYOU1</name>
    <name evidence="8" type="ORF">TSPGSL018_15351</name>
</gene>
<dbReference type="Gene3D" id="3.90.640.10">
    <property type="entry name" value="Actin, Chain A, domain 4"/>
    <property type="match status" value="1"/>
</dbReference>
<keyword evidence="2" id="KW-0547">Nucleotide-binding</keyword>
<evidence type="ECO:0000256" key="7">
    <source>
        <dbReference type="SAM" id="MobiDB-lite"/>
    </source>
</evidence>
<dbReference type="EMBL" id="GBEZ01020969">
    <property type="protein sequence ID" value="JAC65746.1"/>
    <property type="molecule type" value="Transcribed_RNA"/>
</dbReference>
<feature type="compositionally biased region" description="Basic residues" evidence="7">
    <location>
        <begin position="911"/>
        <end position="920"/>
    </location>
</feature>
<feature type="non-terminal residue" evidence="8">
    <location>
        <position position="1"/>
    </location>
</feature>
<evidence type="ECO:0000313" key="8">
    <source>
        <dbReference type="EMBL" id="JAC65746.1"/>
    </source>
</evidence>
<dbReference type="InterPro" id="IPR029048">
    <property type="entry name" value="HSP70_C_sf"/>
</dbReference>
<dbReference type="FunFam" id="3.90.640.10:FF:000010">
    <property type="entry name" value="heat shock 70 kDa protein 14"/>
    <property type="match status" value="1"/>
</dbReference>
<dbReference type="InterPro" id="IPR013126">
    <property type="entry name" value="Hsp_70_fam"/>
</dbReference>
<feature type="coiled-coil region" evidence="6">
    <location>
        <begin position="724"/>
        <end position="760"/>
    </location>
</feature>
<dbReference type="SUPFAM" id="SSF53067">
    <property type="entry name" value="Actin-like ATPase domain"/>
    <property type="match status" value="2"/>
</dbReference>
<protein>
    <submittedName>
        <fullName evidence="8">Hypoxia up-regulated 1</fullName>
    </submittedName>
</protein>
<feature type="compositionally biased region" description="Low complexity" evidence="7">
    <location>
        <begin position="925"/>
        <end position="962"/>
    </location>
</feature>
<evidence type="ECO:0000256" key="6">
    <source>
        <dbReference type="SAM" id="Coils"/>
    </source>
</evidence>
<keyword evidence="5" id="KW-0143">Chaperone</keyword>